<evidence type="ECO:0000256" key="1">
    <source>
        <dbReference type="SAM" id="MobiDB-lite"/>
    </source>
</evidence>
<proteinExistence type="predicted"/>
<feature type="region of interest" description="Disordered" evidence="1">
    <location>
        <begin position="1"/>
        <end position="75"/>
    </location>
</feature>
<comment type="caution">
    <text evidence="2">The sequence shown here is derived from an EMBL/GenBank/DDBJ whole genome shotgun (WGS) entry which is preliminary data.</text>
</comment>
<organism evidence="2 3">
    <name type="scientific">Pleurodeles waltl</name>
    <name type="common">Iberian ribbed newt</name>
    <dbReference type="NCBI Taxonomy" id="8319"/>
    <lineage>
        <taxon>Eukaryota</taxon>
        <taxon>Metazoa</taxon>
        <taxon>Chordata</taxon>
        <taxon>Craniata</taxon>
        <taxon>Vertebrata</taxon>
        <taxon>Euteleostomi</taxon>
        <taxon>Amphibia</taxon>
        <taxon>Batrachia</taxon>
        <taxon>Caudata</taxon>
        <taxon>Salamandroidea</taxon>
        <taxon>Salamandridae</taxon>
        <taxon>Pleurodelinae</taxon>
        <taxon>Pleurodeles</taxon>
    </lineage>
</organism>
<dbReference type="AlphaFoldDB" id="A0AAV7VW46"/>
<gene>
    <name evidence="2" type="ORF">NDU88_008045</name>
</gene>
<feature type="compositionally biased region" description="Basic and acidic residues" evidence="1">
    <location>
        <begin position="54"/>
        <end position="75"/>
    </location>
</feature>
<reference evidence="2" key="1">
    <citation type="journal article" date="2022" name="bioRxiv">
        <title>Sequencing and chromosome-scale assembly of the giantPleurodeles waltlgenome.</title>
        <authorList>
            <person name="Brown T."/>
            <person name="Elewa A."/>
            <person name="Iarovenko S."/>
            <person name="Subramanian E."/>
            <person name="Araus A.J."/>
            <person name="Petzold A."/>
            <person name="Susuki M."/>
            <person name="Suzuki K.-i.T."/>
            <person name="Hayashi T."/>
            <person name="Toyoda A."/>
            <person name="Oliveira C."/>
            <person name="Osipova E."/>
            <person name="Leigh N.D."/>
            <person name="Simon A."/>
            <person name="Yun M.H."/>
        </authorList>
    </citation>
    <scope>NUCLEOTIDE SEQUENCE</scope>
    <source>
        <strain evidence="2">20211129_DDA</strain>
        <tissue evidence="2">Liver</tissue>
    </source>
</reference>
<dbReference type="EMBL" id="JANPWB010000003">
    <property type="protein sequence ID" value="KAJ1204264.1"/>
    <property type="molecule type" value="Genomic_DNA"/>
</dbReference>
<name>A0AAV7VW46_PLEWA</name>
<dbReference type="Proteomes" id="UP001066276">
    <property type="component" value="Chromosome 2_1"/>
</dbReference>
<keyword evidence="3" id="KW-1185">Reference proteome</keyword>
<evidence type="ECO:0000313" key="2">
    <source>
        <dbReference type="EMBL" id="KAJ1204264.1"/>
    </source>
</evidence>
<evidence type="ECO:0000313" key="3">
    <source>
        <dbReference type="Proteomes" id="UP001066276"/>
    </source>
</evidence>
<accession>A0AAV7VW46</accession>
<protein>
    <submittedName>
        <fullName evidence="2">Uncharacterized protein</fullName>
    </submittedName>
</protein>
<sequence length="75" mass="8268">MGRARSQHPGMWRLRGENSAPRGGGGLTPTRPTNIPWATRPNSTEVRSGLCCRGRCDRTRGARGPDRRADERLPS</sequence>